<evidence type="ECO:0000259" key="3">
    <source>
        <dbReference type="PROSITE" id="PS51186"/>
    </source>
</evidence>
<dbReference type="OrthoDB" id="5459937at2"/>
<keyword evidence="2 4" id="KW-0012">Acyltransferase</keyword>
<dbReference type="KEGG" id="tbn:TBH_C1801"/>
<dbReference type="PROSITE" id="PS51186">
    <property type="entry name" value="GNAT"/>
    <property type="match status" value="1"/>
</dbReference>
<proteinExistence type="predicted"/>
<dbReference type="PANTHER" id="PTHR43072:SF23">
    <property type="entry name" value="UPF0039 PROTEIN C11D3.02C"/>
    <property type="match status" value="1"/>
</dbReference>
<dbReference type="Pfam" id="PF13420">
    <property type="entry name" value="Acetyltransf_4"/>
    <property type="match status" value="1"/>
</dbReference>
<dbReference type="EC" id="2.3.1.183" evidence="4"/>
<sequence length="149" mass="17115">MEHTTITFEERLLEPQDFARRIGRVAARYPWLVLEENGKTIGYAYASEWKSRSAFRYTVESSIYLHPQAPRRQDCGKVLYGRLLSLLAREGYHKVIAAVTQPNDASMALHHGFGFVTAGYFHEVGYKFHDWIDVAYLELGLEKPSNGVY</sequence>
<dbReference type="SUPFAM" id="SSF55729">
    <property type="entry name" value="Acyl-CoA N-acyltransferases (Nat)"/>
    <property type="match status" value="1"/>
</dbReference>
<evidence type="ECO:0000313" key="5">
    <source>
        <dbReference type="Proteomes" id="UP000031631"/>
    </source>
</evidence>
<dbReference type="EMBL" id="AP012273">
    <property type="protein sequence ID" value="BAO44717.1"/>
    <property type="molecule type" value="Genomic_DNA"/>
</dbReference>
<dbReference type="InterPro" id="IPR016181">
    <property type="entry name" value="Acyl_CoA_acyltransferase"/>
</dbReference>
<organism evidence="4 5">
    <name type="scientific">Thiolapillus brandeum</name>
    <dbReference type="NCBI Taxonomy" id="1076588"/>
    <lineage>
        <taxon>Bacteria</taxon>
        <taxon>Pseudomonadati</taxon>
        <taxon>Pseudomonadota</taxon>
        <taxon>Gammaproteobacteria</taxon>
        <taxon>Chromatiales</taxon>
        <taxon>Sedimenticolaceae</taxon>
        <taxon>Thiolapillus</taxon>
    </lineage>
</organism>
<evidence type="ECO:0000256" key="2">
    <source>
        <dbReference type="ARBA" id="ARBA00023315"/>
    </source>
</evidence>
<dbReference type="Proteomes" id="UP000031631">
    <property type="component" value="Chromosome"/>
</dbReference>
<accession>A0A7U6GJE5</accession>
<keyword evidence="5" id="KW-1185">Reference proteome</keyword>
<evidence type="ECO:0000256" key="1">
    <source>
        <dbReference type="ARBA" id="ARBA00022679"/>
    </source>
</evidence>
<dbReference type="InterPro" id="IPR000182">
    <property type="entry name" value="GNAT_dom"/>
</dbReference>
<dbReference type="Gene3D" id="3.40.630.30">
    <property type="match status" value="1"/>
</dbReference>
<dbReference type="PANTHER" id="PTHR43072">
    <property type="entry name" value="N-ACETYLTRANSFERASE"/>
    <property type="match status" value="1"/>
</dbReference>
<feature type="domain" description="N-acetyltransferase" evidence="3">
    <location>
        <begin position="1"/>
        <end position="138"/>
    </location>
</feature>
<dbReference type="AlphaFoldDB" id="A0A7U6GJE5"/>
<protein>
    <submittedName>
        <fullName evidence="4">Phosphinothricin acetyltransferase</fullName>
        <ecNumber evidence="4">2.3.1.183</ecNumber>
    </submittedName>
</protein>
<dbReference type="RefSeq" id="WP_070104863.1">
    <property type="nucleotide sequence ID" value="NZ_AP012273.1"/>
</dbReference>
<dbReference type="GO" id="GO:0102971">
    <property type="term" value="F:phosphinothricin N-acetyltransferase activity"/>
    <property type="evidence" value="ECO:0007669"/>
    <property type="project" value="UniProtKB-EC"/>
</dbReference>
<name>A0A7U6GJE5_9GAMM</name>
<evidence type="ECO:0000313" key="4">
    <source>
        <dbReference type="EMBL" id="BAO44717.1"/>
    </source>
</evidence>
<reference evidence="4 5" key="1">
    <citation type="journal article" date="2014" name="PLoS ONE">
        <title>Physiological and genomic features of a novel sulfur-oxidizing gammaproteobacterium belonging to a previously uncultivated symbiotic lineage isolated from a hydrothermal vent.</title>
        <authorList>
            <person name="Nunoura T."/>
            <person name="Takaki Y."/>
            <person name="Kazama H."/>
            <person name="Kakuta J."/>
            <person name="Shimamura S."/>
            <person name="Makita H."/>
            <person name="Hirai M."/>
            <person name="Miyazaki M."/>
            <person name="Takai K."/>
        </authorList>
    </citation>
    <scope>NUCLEOTIDE SEQUENCE [LARGE SCALE GENOMIC DNA]</scope>
    <source>
        <strain evidence="4 5">Hiromi1</strain>
    </source>
</reference>
<keyword evidence="1 4" id="KW-0808">Transferase</keyword>
<gene>
    <name evidence="4" type="ORF">TBH_C1801</name>
</gene>